<name>A0A2H9ZY53_9ASPA</name>
<evidence type="ECO:0000256" key="3">
    <source>
        <dbReference type="ARBA" id="ARBA00022737"/>
    </source>
</evidence>
<evidence type="ECO:0000256" key="4">
    <source>
        <dbReference type="ARBA" id="ARBA00022741"/>
    </source>
</evidence>
<keyword evidence="5" id="KW-0611">Plant defense</keyword>
<evidence type="ECO:0000256" key="7">
    <source>
        <dbReference type="SAM" id="Coils"/>
    </source>
</evidence>
<dbReference type="FunFam" id="1.10.10.10:FF:000322">
    <property type="entry name" value="Probable disease resistance protein At1g63360"/>
    <property type="match status" value="1"/>
</dbReference>
<dbReference type="InterPro" id="IPR041118">
    <property type="entry name" value="Rx_N"/>
</dbReference>
<evidence type="ECO:0000256" key="5">
    <source>
        <dbReference type="ARBA" id="ARBA00022821"/>
    </source>
</evidence>
<reference evidence="12 13" key="1">
    <citation type="journal article" date="2017" name="Nature">
        <title>The Apostasia genome and the evolution of orchids.</title>
        <authorList>
            <person name="Zhang G.Q."/>
            <person name="Liu K.W."/>
            <person name="Li Z."/>
            <person name="Lohaus R."/>
            <person name="Hsiao Y.Y."/>
            <person name="Niu S.C."/>
            <person name="Wang J.Y."/>
            <person name="Lin Y.C."/>
            <person name="Xu Q."/>
            <person name="Chen L.J."/>
            <person name="Yoshida K."/>
            <person name="Fujiwara S."/>
            <person name="Wang Z.W."/>
            <person name="Zhang Y.Q."/>
            <person name="Mitsuda N."/>
            <person name="Wang M."/>
            <person name="Liu G.H."/>
            <person name="Pecoraro L."/>
            <person name="Huang H.X."/>
            <person name="Xiao X.J."/>
            <person name="Lin M."/>
            <person name="Wu X.Y."/>
            <person name="Wu W.L."/>
            <person name="Chen Y.Y."/>
            <person name="Chang S.B."/>
            <person name="Sakamoto S."/>
            <person name="Ohme-Takagi M."/>
            <person name="Yagi M."/>
            <person name="Zeng S.J."/>
            <person name="Shen C.Y."/>
            <person name="Yeh C.M."/>
            <person name="Luo Y.B."/>
            <person name="Tsai W.C."/>
            <person name="Van de Peer Y."/>
            <person name="Liu Z.J."/>
        </authorList>
    </citation>
    <scope>NUCLEOTIDE SEQUENCE [LARGE SCALE GENOMIC DNA]</scope>
    <source>
        <strain evidence="13">cv. Shenzhen</strain>
        <tissue evidence="12">Stem</tissue>
    </source>
</reference>
<dbReference type="PANTHER" id="PTHR36766:SF70">
    <property type="entry name" value="DISEASE RESISTANCE PROTEIN RGA4"/>
    <property type="match status" value="1"/>
</dbReference>
<dbReference type="Pfam" id="PF23559">
    <property type="entry name" value="WHD_DRP"/>
    <property type="match status" value="1"/>
</dbReference>
<dbReference type="InterPro" id="IPR027417">
    <property type="entry name" value="P-loop_NTPase"/>
</dbReference>
<dbReference type="GO" id="GO:0043531">
    <property type="term" value="F:ADP binding"/>
    <property type="evidence" value="ECO:0007669"/>
    <property type="project" value="InterPro"/>
</dbReference>
<dbReference type="CDD" id="cd14798">
    <property type="entry name" value="RX-CC_like"/>
    <property type="match status" value="1"/>
</dbReference>
<evidence type="ECO:0000259" key="9">
    <source>
        <dbReference type="Pfam" id="PF18052"/>
    </source>
</evidence>
<dbReference type="GO" id="GO:0009626">
    <property type="term" value="P:plant-type hypersensitive response"/>
    <property type="evidence" value="ECO:0007669"/>
    <property type="project" value="UniProtKB-ARBA"/>
</dbReference>
<dbReference type="PANTHER" id="PTHR36766">
    <property type="entry name" value="PLANT BROAD-SPECTRUM MILDEW RESISTANCE PROTEIN RPW8"/>
    <property type="match status" value="1"/>
</dbReference>
<protein>
    <submittedName>
        <fullName evidence="12">Disease resistance protein RGA2</fullName>
    </submittedName>
</protein>
<dbReference type="PRINTS" id="PR00364">
    <property type="entry name" value="DISEASERSIST"/>
</dbReference>
<evidence type="ECO:0000256" key="1">
    <source>
        <dbReference type="ARBA" id="ARBA00008894"/>
    </source>
</evidence>
<evidence type="ECO:0000259" key="10">
    <source>
        <dbReference type="Pfam" id="PF23559"/>
    </source>
</evidence>
<dbReference type="SUPFAM" id="SSF52058">
    <property type="entry name" value="L domain-like"/>
    <property type="match status" value="1"/>
</dbReference>
<comment type="similarity">
    <text evidence="1">Belongs to the disease resistance NB-LRR family.</text>
</comment>
<dbReference type="InterPro" id="IPR036388">
    <property type="entry name" value="WH-like_DNA-bd_sf"/>
</dbReference>
<dbReference type="InterPro" id="IPR042197">
    <property type="entry name" value="Apaf_helical"/>
</dbReference>
<evidence type="ECO:0000259" key="11">
    <source>
        <dbReference type="Pfam" id="PF23598"/>
    </source>
</evidence>
<evidence type="ECO:0000313" key="12">
    <source>
        <dbReference type="EMBL" id="PKA48231.1"/>
    </source>
</evidence>
<feature type="coiled-coil region" evidence="7">
    <location>
        <begin position="180"/>
        <end position="214"/>
    </location>
</feature>
<dbReference type="STRING" id="1088818.A0A2H9ZY53"/>
<keyword evidence="13" id="KW-1185">Reference proteome</keyword>
<dbReference type="Pfam" id="PF23598">
    <property type="entry name" value="LRR_14"/>
    <property type="match status" value="1"/>
</dbReference>
<accession>A0A2H9ZY53</accession>
<feature type="domain" description="Disease resistance N-terminal" evidence="9">
    <location>
        <begin position="168"/>
        <end position="250"/>
    </location>
</feature>
<keyword evidence="3" id="KW-0677">Repeat</keyword>
<keyword evidence="6" id="KW-0067">ATP-binding</keyword>
<dbReference type="InterPro" id="IPR058922">
    <property type="entry name" value="WHD_DRP"/>
</dbReference>
<evidence type="ECO:0000313" key="13">
    <source>
        <dbReference type="Proteomes" id="UP000236161"/>
    </source>
</evidence>
<dbReference type="OrthoDB" id="1050628at2759"/>
<dbReference type="Pfam" id="PF18052">
    <property type="entry name" value="Rx_N"/>
    <property type="match status" value="1"/>
</dbReference>
<evidence type="ECO:0000256" key="2">
    <source>
        <dbReference type="ARBA" id="ARBA00022614"/>
    </source>
</evidence>
<dbReference type="Gene3D" id="1.10.8.430">
    <property type="entry name" value="Helical domain of apoptotic protease-activating factors"/>
    <property type="match status" value="1"/>
</dbReference>
<dbReference type="InterPro" id="IPR032675">
    <property type="entry name" value="LRR_dom_sf"/>
</dbReference>
<keyword evidence="7" id="KW-0175">Coiled coil</keyword>
<dbReference type="Pfam" id="PF00931">
    <property type="entry name" value="NB-ARC"/>
    <property type="match status" value="1"/>
</dbReference>
<dbReference type="Gene3D" id="3.40.50.300">
    <property type="entry name" value="P-loop containing nucleotide triphosphate hydrolases"/>
    <property type="match status" value="1"/>
</dbReference>
<sequence>MFSTILENFDDPRQHLGLKDQYDFEKISIQHMTVCEVGEISIAGVQITMGENVVDLGVVKERAPSLWDERQMISESYEKHQRKDLILQILALNRLKLILLFYFIKLGISKSHEKFVWAQLTPCCLQLSASPNVLKFQYKNSVRPPSPLHLDSPTKYVLGNMAMILDSFMGKCAELLTSFIEEEAVMLLGVKDELKKLQRRIVWIQNLLEDAEKRKFEDSAINQWLRELKDAMYDADDIIDLCRIEGAQLLADQPSKQKNPTVCCNFPGLSCFTSVPFRHKIGLRIKELNDKLRQIHEYRNLYKLAESTKPANQITRVDVRQTSPMTDSDIVGRKIEEATDDLVKLLTNVQGRKSSLVAITGMGGVGKTTLAQKIFNHQKIKIDFKLKIWVCVSQTYSETGLLQLVIREAGGSYGDAKTKSELQTMLKSAISSKTLFLVLDDVWREDVWIDLFRIPLQSAETIVRILVTTRDDDVAGKMTASIHHVTELSVDEGWEMLYRRLLSGREEEEISSLKQIGIQITEKCGCLPLAIKAIAGVLAGKERNQKEWEKVLRNNAWSMSQLPDELRGALYLSYDDLPSHLKQCFLYCCLYPEDANVSRGTIKRLWIAEGFIKEQQDSASDDQFLEDFADDYYDELVSRNLLQSDSSKSTYKMHDLFRSLAQFLSKDESFCGFGITQYKPTSTKLRRLSLFASYELVIFADEQNLAQMTSELLNLLRDQRSIRTLLASYVPVPLDNNQLDRIACLRVLEITFLKLRSIPSAIGDLIHLRYLNLDGTEINEIPESIERLSNLQFLSLRACTFLTALPAGITKLQNLRRLGLYNTPLNFIPKGIQKMQQLNDLSGFVVADTDITASQTAEPQGFLSSELEELNFLKKLRKVTISRLERAQTGAVILKELPHLFDLKLFCTSGRIYTEDDINRVEKLFNELTPPGRLEELQIRGFFGLAYPSWMSSTCIGECLTLLTRMELVDITSCTHLPPLGQLPKLKFLYISGFSAVKTIGPEFLGGGVPATRIAFPKLEVLKIRNMYNLEEWSFGEDVEEFDENGQQKSSPRLRLMPCLHKIVIKDCQWLRQLPKGLRHTAMKVLYVEEASCLEAVENLPCQIEVLELVENESLILISHFAELRKLIVRNCPALAQVEQIAGLQELKYVDDEWLNSLPEWLLKLLQQRQLPSDKNDDFLLQLECMETALRGCLKGGAYWDFIEKVPRVIANENFGKGYLHYTRQPYIYDTNLIE</sequence>
<evidence type="ECO:0000259" key="8">
    <source>
        <dbReference type="Pfam" id="PF00931"/>
    </source>
</evidence>
<evidence type="ECO:0000256" key="6">
    <source>
        <dbReference type="ARBA" id="ARBA00022840"/>
    </source>
</evidence>
<feature type="domain" description="NB-ARC" evidence="8">
    <location>
        <begin position="338"/>
        <end position="498"/>
    </location>
</feature>
<dbReference type="GO" id="GO:0005524">
    <property type="term" value="F:ATP binding"/>
    <property type="evidence" value="ECO:0007669"/>
    <property type="project" value="UniProtKB-KW"/>
</dbReference>
<organism evidence="12 13">
    <name type="scientific">Apostasia shenzhenica</name>
    <dbReference type="NCBI Taxonomy" id="1088818"/>
    <lineage>
        <taxon>Eukaryota</taxon>
        <taxon>Viridiplantae</taxon>
        <taxon>Streptophyta</taxon>
        <taxon>Embryophyta</taxon>
        <taxon>Tracheophyta</taxon>
        <taxon>Spermatophyta</taxon>
        <taxon>Magnoliopsida</taxon>
        <taxon>Liliopsida</taxon>
        <taxon>Asparagales</taxon>
        <taxon>Orchidaceae</taxon>
        <taxon>Apostasioideae</taxon>
        <taxon>Apostasia</taxon>
    </lineage>
</organism>
<dbReference type="FunFam" id="3.40.50.300:FF:001091">
    <property type="entry name" value="Probable disease resistance protein At1g61300"/>
    <property type="match status" value="1"/>
</dbReference>
<dbReference type="InterPro" id="IPR038005">
    <property type="entry name" value="RX-like_CC"/>
</dbReference>
<dbReference type="EMBL" id="KZ452735">
    <property type="protein sequence ID" value="PKA48231.1"/>
    <property type="molecule type" value="Genomic_DNA"/>
</dbReference>
<dbReference type="InterPro" id="IPR002182">
    <property type="entry name" value="NB-ARC"/>
</dbReference>
<keyword evidence="4" id="KW-0547">Nucleotide-binding</keyword>
<dbReference type="Proteomes" id="UP000236161">
    <property type="component" value="Unassembled WGS sequence"/>
</dbReference>
<dbReference type="Gene3D" id="1.20.5.4130">
    <property type="match status" value="1"/>
</dbReference>
<dbReference type="GO" id="GO:0042742">
    <property type="term" value="P:defense response to bacterium"/>
    <property type="evidence" value="ECO:0007669"/>
    <property type="project" value="UniProtKB-ARBA"/>
</dbReference>
<keyword evidence="2" id="KW-0433">Leucine-rich repeat</keyword>
<dbReference type="Gene3D" id="1.10.10.10">
    <property type="entry name" value="Winged helix-like DNA-binding domain superfamily/Winged helix DNA-binding domain"/>
    <property type="match status" value="1"/>
</dbReference>
<dbReference type="AlphaFoldDB" id="A0A2H9ZY53"/>
<proteinExistence type="inferred from homology"/>
<dbReference type="GO" id="GO:0002758">
    <property type="term" value="P:innate immune response-activating signaling pathway"/>
    <property type="evidence" value="ECO:0007669"/>
    <property type="project" value="UniProtKB-ARBA"/>
</dbReference>
<dbReference type="Gene3D" id="3.80.10.10">
    <property type="entry name" value="Ribonuclease Inhibitor"/>
    <property type="match status" value="1"/>
</dbReference>
<feature type="domain" description="Disease resistance protein winged helix" evidence="10">
    <location>
        <begin position="590"/>
        <end position="661"/>
    </location>
</feature>
<dbReference type="SUPFAM" id="SSF52540">
    <property type="entry name" value="P-loop containing nucleoside triphosphate hydrolases"/>
    <property type="match status" value="1"/>
</dbReference>
<dbReference type="InterPro" id="IPR055414">
    <property type="entry name" value="LRR_R13L4/SHOC2-like"/>
</dbReference>
<feature type="domain" description="Disease resistance R13L4/SHOC-2-like LRR" evidence="11">
    <location>
        <begin position="738"/>
        <end position="1031"/>
    </location>
</feature>
<gene>
    <name evidence="12" type="primary">RGA2</name>
    <name evidence="12" type="ORF">AXF42_Ash020628</name>
</gene>